<keyword evidence="6 10" id="KW-1133">Transmembrane helix</keyword>
<feature type="domain" description="Cation efflux protein cytoplasmic" evidence="12">
    <location>
        <begin position="219"/>
        <end position="291"/>
    </location>
</feature>
<feature type="transmembrane region" description="Helical" evidence="10">
    <location>
        <begin position="190"/>
        <end position="207"/>
    </location>
</feature>
<keyword evidence="5" id="KW-0862">Zinc</keyword>
<dbReference type="NCBIfam" id="TIGR01297">
    <property type="entry name" value="CDF"/>
    <property type="match status" value="1"/>
</dbReference>
<dbReference type="InterPro" id="IPR058533">
    <property type="entry name" value="Cation_efflux_TM"/>
</dbReference>
<dbReference type="GO" id="GO:0005385">
    <property type="term" value="F:zinc ion transmembrane transporter activity"/>
    <property type="evidence" value="ECO:0007669"/>
    <property type="project" value="TreeGrafter"/>
</dbReference>
<evidence type="ECO:0000313" key="14">
    <source>
        <dbReference type="Proteomes" id="UP000245631"/>
    </source>
</evidence>
<evidence type="ECO:0000256" key="7">
    <source>
        <dbReference type="ARBA" id="ARBA00023065"/>
    </source>
</evidence>
<feature type="compositionally biased region" description="Basic and acidic residues" evidence="9">
    <location>
        <begin position="303"/>
        <end position="318"/>
    </location>
</feature>
<keyword evidence="8 10" id="KW-0472">Membrane</keyword>
<name>A0A8E2WJ73_RHILI</name>
<feature type="transmembrane region" description="Helical" evidence="10">
    <location>
        <begin position="157"/>
        <end position="184"/>
    </location>
</feature>
<reference evidence="13 14" key="1">
    <citation type="submission" date="2018-05" db="EMBL/GenBank/DDBJ databases">
        <title>Genomic Encyclopedia of Type Strains, Phase IV (KMG-IV): sequencing the most valuable type-strain genomes for metagenomic binning, comparative biology and taxonomic classification.</title>
        <authorList>
            <person name="Goeker M."/>
        </authorList>
    </citation>
    <scope>NUCLEOTIDE SEQUENCE [LARGE SCALE GENOMIC DNA]</scope>
    <source>
        <strain evidence="13 14">DSM 2626</strain>
    </source>
</reference>
<dbReference type="InterPro" id="IPR027470">
    <property type="entry name" value="Cation_efflux_CTD"/>
</dbReference>
<feature type="region of interest" description="Disordered" evidence="9">
    <location>
        <begin position="296"/>
        <end position="318"/>
    </location>
</feature>
<evidence type="ECO:0000256" key="5">
    <source>
        <dbReference type="ARBA" id="ARBA00022906"/>
    </source>
</evidence>
<protein>
    <submittedName>
        <fullName evidence="13">Cobalt-zinc-cadmium efflux system protein</fullName>
    </submittedName>
</protein>
<dbReference type="GO" id="GO:0005886">
    <property type="term" value="C:plasma membrane"/>
    <property type="evidence" value="ECO:0007669"/>
    <property type="project" value="TreeGrafter"/>
</dbReference>
<keyword evidence="3" id="KW-0813">Transport</keyword>
<dbReference type="PANTHER" id="PTHR11562:SF17">
    <property type="entry name" value="RE54080P-RELATED"/>
    <property type="match status" value="1"/>
</dbReference>
<dbReference type="Pfam" id="PF16916">
    <property type="entry name" value="ZT_dimer"/>
    <property type="match status" value="1"/>
</dbReference>
<feature type="transmembrane region" description="Helical" evidence="10">
    <location>
        <begin position="122"/>
        <end position="145"/>
    </location>
</feature>
<comment type="caution">
    <text evidence="13">The sequence shown here is derived from an EMBL/GenBank/DDBJ whole genome shotgun (WGS) entry which is preliminary data.</text>
</comment>
<comment type="similarity">
    <text evidence="2">Belongs to the cation diffusion facilitator (CDF) transporter (TC 2.A.4) family. SLC30A subfamily.</text>
</comment>
<dbReference type="InterPro" id="IPR002524">
    <property type="entry name" value="Cation_efflux"/>
</dbReference>
<feature type="domain" description="Cation efflux protein transmembrane" evidence="11">
    <location>
        <begin position="24"/>
        <end position="215"/>
    </location>
</feature>
<dbReference type="EMBL" id="QGGH01000001">
    <property type="protein sequence ID" value="PWJ94015.1"/>
    <property type="molecule type" value="Genomic_DNA"/>
</dbReference>
<evidence type="ECO:0000259" key="11">
    <source>
        <dbReference type="Pfam" id="PF01545"/>
    </source>
</evidence>
<evidence type="ECO:0000256" key="8">
    <source>
        <dbReference type="ARBA" id="ARBA00023136"/>
    </source>
</evidence>
<evidence type="ECO:0000256" key="3">
    <source>
        <dbReference type="ARBA" id="ARBA00022448"/>
    </source>
</evidence>
<dbReference type="Pfam" id="PF01545">
    <property type="entry name" value="Cation_efflux"/>
    <property type="match status" value="1"/>
</dbReference>
<evidence type="ECO:0000259" key="12">
    <source>
        <dbReference type="Pfam" id="PF16916"/>
    </source>
</evidence>
<proteinExistence type="inferred from homology"/>
<evidence type="ECO:0000256" key="4">
    <source>
        <dbReference type="ARBA" id="ARBA00022692"/>
    </source>
</evidence>
<keyword evidence="5" id="KW-0864">Zinc transport</keyword>
<dbReference type="RefSeq" id="WP_109659321.1">
    <property type="nucleotide sequence ID" value="NZ_QGGH01000001.1"/>
</dbReference>
<dbReference type="InterPro" id="IPR027469">
    <property type="entry name" value="Cation_efflux_TMD_sf"/>
</dbReference>
<evidence type="ECO:0000313" key="13">
    <source>
        <dbReference type="EMBL" id="PWJ94015.1"/>
    </source>
</evidence>
<organism evidence="13 14">
    <name type="scientific">Rhizobium loti</name>
    <name type="common">Mesorhizobium loti</name>
    <dbReference type="NCBI Taxonomy" id="381"/>
    <lineage>
        <taxon>Bacteria</taxon>
        <taxon>Pseudomonadati</taxon>
        <taxon>Pseudomonadota</taxon>
        <taxon>Alphaproteobacteria</taxon>
        <taxon>Hyphomicrobiales</taxon>
        <taxon>Phyllobacteriaceae</taxon>
        <taxon>Mesorhizobium</taxon>
    </lineage>
</organism>
<dbReference type="InterPro" id="IPR036837">
    <property type="entry name" value="Cation_efflux_CTD_sf"/>
</dbReference>
<feature type="transmembrane region" description="Helical" evidence="10">
    <location>
        <begin position="92"/>
        <end position="110"/>
    </location>
</feature>
<comment type="subcellular location">
    <subcellularLocation>
        <location evidence="1">Membrane</location>
        <topology evidence="1">Multi-pass membrane protein</topology>
    </subcellularLocation>
</comment>
<feature type="transmembrane region" description="Helical" evidence="10">
    <location>
        <begin position="24"/>
        <end position="44"/>
    </location>
</feature>
<dbReference type="AlphaFoldDB" id="A0A8E2WJ73"/>
<keyword evidence="4 10" id="KW-0812">Transmembrane</keyword>
<evidence type="ECO:0000256" key="6">
    <source>
        <dbReference type="ARBA" id="ARBA00022989"/>
    </source>
</evidence>
<evidence type="ECO:0000256" key="9">
    <source>
        <dbReference type="SAM" id="MobiDB-lite"/>
    </source>
</evidence>
<dbReference type="Proteomes" id="UP000245631">
    <property type="component" value="Unassembled WGS sequence"/>
</dbReference>
<feature type="transmembrane region" description="Helical" evidence="10">
    <location>
        <begin position="50"/>
        <end position="71"/>
    </location>
</feature>
<sequence>MAHTHDHSGHSSSHVHGSTDKKRVLIAACLTGGFMVAEALGGILTGSLALLADAGHMLADSIALGLAWYAFHLAGRPATGRLTYGFGRVKTLVAYTNGIAIFVIALWIVYEAWGRLQAPAPVLGGPMLAVAILGLLVNIGSFFVLHGGDRESLNMRGAILHVLGDLLGSAAAIVAALVILATGWTPIDPILSVLVSLLILYTAWSLMREAAHVLLEGVPPSLDRDLIARDIEATVVGVREVHHMHVWSLDGTSNMATLHACLEESVDAYQAVSAVKKRLASEHGISHATVESEFGQCADDGDDHGHEHDAAARHDHHH</sequence>
<dbReference type="Gene3D" id="1.20.1510.10">
    <property type="entry name" value="Cation efflux protein transmembrane domain"/>
    <property type="match status" value="1"/>
</dbReference>
<gene>
    <name evidence="13" type="ORF">C8D77_101697</name>
</gene>
<dbReference type="SUPFAM" id="SSF160240">
    <property type="entry name" value="Cation efflux protein cytoplasmic domain-like"/>
    <property type="match status" value="1"/>
</dbReference>
<dbReference type="InterPro" id="IPR050681">
    <property type="entry name" value="CDF/SLC30A"/>
</dbReference>
<dbReference type="SUPFAM" id="SSF161111">
    <property type="entry name" value="Cation efflux protein transmembrane domain-like"/>
    <property type="match status" value="1"/>
</dbReference>
<keyword evidence="7" id="KW-0406">Ion transport</keyword>
<evidence type="ECO:0000256" key="2">
    <source>
        <dbReference type="ARBA" id="ARBA00008873"/>
    </source>
</evidence>
<dbReference type="GeneID" id="61050043"/>
<evidence type="ECO:0000256" key="1">
    <source>
        <dbReference type="ARBA" id="ARBA00004141"/>
    </source>
</evidence>
<dbReference type="PANTHER" id="PTHR11562">
    <property type="entry name" value="CATION EFFLUX PROTEIN/ ZINC TRANSPORTER"/>
    <property type="match status" value="1"/>
</dbReference>
<evidence type="ECO:0000256" key="10">
    <source>
        <dbReference type="SAM" id="Phobius"/>
    </source>
</evidence>
<accession>A0A8E2WJ73</accession>